<accession>A0ABW6K6E5</accession>
<evidence type="ECO:0000313" key="2">
    <source>
        <dbReference type="Proteomes" id="UP001601058"/>
    </source>
</evidence>
<comment type="caution">
    <text evidence="1">The sequence shown here is derived from an EMBL/GenBank/DDBJ whole genome shotgun (WGS) entry which is preliminary data.</text>
</comment>
<organism evidence="1 2">
    <name type="scientific">Cytobacillus mangrovibacter</name>
    <dbReference type="NCBI Taxonomy" id="3299024"/>
    <lineage>
        <taxon>Bacteria</taxon>
        <taxon>Bacillati</taxon>
        <taxon>Bacillota</taxon>
        <taxon>Bacilli</taxon>
        <taxon>Bacillales</taxon>
        <taxon>Bacillaceae</taxon>
        <taxon>Cytobacillus</taxon>
    </lineage>
</organism>
<protein>
    <submittedName>
        <fullName evidence="1">Uncharacterized protein</fullName>
    </submittedName>
</protein>
<proteinExistence type="predicted"/>
<dbReference type="EMBL" id="JBIACJ010000012">
    <property type="protein sequence ID" value="MFE8698297.1"/>
    <property type="molecule type" value="Genomic_DNA"/>
</dbReference>
<reference evidence="1 2" key="1">
    <citation type="submission" date="2024-08" db="EMBL/GenBank/DDBJ databases">
        <title>Two novel Cytobacillus novel species.</title>
        <authorList>
            <person name="Liu G."/>
        </authorList>
    </citation>
    <scope>NUCLEOTIDE SEQUENCE [LARGE SCALE GENOMIC DNA]</scope>
    <source>
        <strain evidence="1 2">FJAT-53684</strain>
    </source>
</reference>
<keyword evidence="2" id="KW-1185">Reference proteome</keyword>
<name>A0ABW6K6E5_9BACI</name>
<gene>
    <name evidence="1" type="ORF">ACFYKT_18395</name>
</gene>
<dbReference type="Proteomes" id="UP001601058">
    <property type="component" value="Unassembled WGS sequence"/>
</dbReference>
<dbReference type="RefSeq" id="WP_389222551.1">
    <property type="nucleotide sequence ID" value="NZ_JBIACJ010000012.1"/>
</dbReference>
<sequence>MSVSKSNSLKPLIPKGNDTLEKESFESYKGRVSSSASNIPDCVLENWIYRHYLCVVSDYSFLNFNKMQFIKEHRSKEDIYLLIKSYDDSWINNLGYQLYKRNNKSWLQDYMLKNMTWPVPIIVLENKEASYLNDRGMKMGVPFHLLEGHLRLNYFREIYRTENEMLKDTHLIWKVNM</sequence>
<evidence type="ECO:0000313" key="1">
    <source>
        <dbReference type="EMBL" id="MFE8698297.1"/>
    </source>
</evidence>